<feature type="transmembrane region" description="Helical" evidence="1">
    <location>
        <begin position="26"/>
        <end position="49"/>
    </location>
</feature>
<organism evidence="3 4">
    <name type="scientific">Leucobacter chromiireducens subsp. chromiireducens</name>
    <dbReference type="NCBI Taxonomy" id="660067"/>
    <lineage>
        <taxon>Bacteria</taxon>
        <taxon>Bacillati</taxon>
        <taxon>Actinomycetota</taxon>
        <taxon>Actinomycetes</taxon>
        <taxon>Micrococcales</taxon>
        <taxon>Microbacteriaceae</taxon>
        <taxon>Leucobacter</taxon>
    </lineage>
</organism>
<keyword evidence="1" id="KW-0472">Membrane</keyword>
<keyword evidence="4" id="KW-1185">Reference proteome</keyword>
<evidence type="ECO:0000259" key="2">
    <source>
        <dbReference type="Pfam" id="PF01551"/>
    </source>
</evidence>
<accession>A0ABS1SQK8</accession>
<dbReference type="InterPro" id="IPR016047">
    <property type="entry name" value="M23ase_b-sheet_dom"/>
</dbReference>
<dbReference type="PANTHER" id="PTHR21666:SF270">
    <property type="entry name" value="MUREIN HYDROLASE ACTIVATOR ENVC"/>
    <property type="match status" value="1"/>
</dbReference>
<name>A0ABS1SQK8_9MICO</name>
<comment type="caution">
    <text evidence="3">The sequence shown here is derived from an EMBL/GenBank/DDBJ whole genome shotgun (WGS) entry which is preliminary data.</text>
</comment>
<evidence type="ECO:0000256" key="1">
    <source>
        <dbReference type="SAM" id="Phobius"/>
    </source>
</evidence>
<reference evidence="3 4" key="1">
    <citation type="submission" date="2018-09" db="EMBL/GenBank/DDBJ databases">
        <title>Comparative genomics of Leucobacter spp.</title>
        <authorList>
            <person name="Reis A.C."/>
            <person name="Kolvenbach B.A."/>
            <person name="Corvini P.F.X."/>
            <person name="Nunes O.C."/>
        </authorList>
    </citation>
    <scope>NUCLEOTIDE SEQUENCE [LARGE SCALE GENOMIC DNA]</scope>
    <source>
        <strain evidence="3 4">L-1</strain>
    </source>
</reference>
<keyword evidence="1" id="KW-1133">Transmembrane helix</keyword>
<dbReference type="InterPro" id="IPR011055">
    <property type="entry name" value="Dup_hybrid_motif"/>
</dbReference>
<evidence type="ECO:0000313" key="3">
    <source>
        <dbReference type="EMBL" id="MBL3690368.1"/>
    </source>
</evidence>
<gene>
    <name evidence="3" type="ORF">D3226_10405</name>
</gene>
<dbReference type="Proteomes" id="UP001646141">
    <property type="component" value="Unassembled WGS sequence"/>
</dbReference>
<dbReference type="SUPFAM" id="SSF51261">
    <property type="entry name" value="Duplicated hybrid motif"/>
    <property type="match status" value="1"/>
</dbReference>
<dbReference type="InterPro" id="IPR050570">
    <property type="entry name" value="Cell_wall_metabolism_enzyme"/>
</dbReference>
<dbReference type="PANTHER" id="PTHR21666">
    <property type="entry name" value="PEPTIDASE-RELATED"/>
    <property type="match status" value="1"/>
</dbReference>
<evidence type="ECO:0000313" key="4">
    <source>
        <dbReference type="Proteomes" id="UP001646141"/>
    </source>
</evidence>
<dbReference type="CDD" id="cd12797">
    <property type="entry name" value="M23_peptidase"/>
    <property type="match status" value="1"/>
</dbReference>
<feature type="domain" description="M23ase beta-sheet core" evidence="2">
    <location>
        <begin position="255"/>
        <end position="341"/>
    </location>
</feature>
<sequence>MAAPVAAKVAIQVAQSKTGRRIIGGVLALVLAIAMLPVFIIGSMAFALAGNNAEECPVPGDAGGFTSELLGNAQTIRSVAGELGISHDGVKIAIMVGLVESGLLNLANSTVPESLGLPQQGTPGSDHDSVGVFQQRPSAGWGTVSELMTPAYAAKAFFGGPSGPNGGSPRGLLDVPGWEDLPLGVAAQRVQVSAFPDAYEKRAQDADAVLGAIGGAGSTCGGGGDGGTPPKVVGGWANPIGMQTWATYPNHSGGAMDVHVGVGTPVYAPAAGKTWDLSEVCGGKVLGVQHDTQYTTVFAHLSSFAVQPGASVKAGQLIGYSGASGSCVEGAHLHFEVRVGPNPQAWGNFIPAYRFMRQVGILMGECTGGCSLYPT</sequence>
<dbReference type="EMBL" id="QYAD01000003">
    <property type="protein sequence ID" value="MBL3690368.1"/>
    <property type="molecule type" value="Genomic_DNA"/>
</dbReference>
<protein>
    <submittedName>
        <fullName evidence="3">M23 family metallopeptidase</fullName>
    </submittedName>
</protein>
<keyword evidence="1" id="KW-0812">Transmembrane</keyword>
<dbReference type="Gene3D" id="2.70.70.10">
    <property type="entry name" value="Glucose Permease (Domain IIA)"/>
    <property type="match status" value="1"/>
</dbReference>
<dbReference type="Pfam" id="PF01551">
    <property type="entry name" value="Peptidase_M23"/>
    <property type="match status" value="1"/>
</dbReference>
<proteinExistence type="predicted"/>